<dbReference type="GeneID" id="92376272"/>
<dbReference type="PANTHER" id="PTHR21576">
    <property type="entry name" value="UNCHARACTERIZED NODULIN-LIKE PROTEIN"/>
    <property type="match status" value="1"/>
</dbReference>
<evidence type="ECO:0000313" key="8">
    <source>
        <dbReference type="EMBL" id="SCU70758.1"/>
    </source>
</evidence>
<name>A0A1G4IF75_TRYEQ</name>
<dbReference type="VEuPathDB" id="TriTrypDB:TEOVI_000233200"/>
<evidence type="ECO:0000256" key="6">
    <source>
        <dbReference type="SAM" id="Phobius"/>
    </source>
</evidence>
<keyword evidence="2 6" id="KW-0812">Transmembrane</keyword>
<feature type="transmembrane region" description="Helical" evidence="6">
    <location>
        <begin position="490"/>
        <end position="509"/>
    </location>
</feature>
<dbReference type="GO" id="GO:0016020">
    <property type="term" value="C:membrane"/>
    <property type="evidence" value="ECO:0007669"/>
    <property type="project" value="UniProtKB-SubCell"/>
</dbReference>
<feature type="transmembrane region" description="Helical" evidence="6">
    <location>
        <begin position="185"/>
        <end position="205"/>
    </location>
</feature>
<evidence type="ECO:0000256" key="1">
    <source>
        <dbReference type="ARBA" id="ARBA00004141"/>
    </source>
</evidence>
<organism evidence="8 9">
    <name type="scientific">Trypanosoma equiperdum</name>
    <dbReference type="NCBI Taxonomy" id="5694"/>
    <lineage>
        <taxon>Eukaryota</taxon>
        <taxon>Discoba</taxon>
        <taxon>Euglenozoa</taxon>
        <taxon>Kinetoplastea</taxon>
        <taxon>Metakinetoplastina</taxon>
        <taxon>Trypanosomatida</taxon>
        <taxon>Trypanosomatidae</taxon>
        <taxon>Trypanosoma</taxon>
    </lineage>
</organism>
<reference evidence="8" key="1">
    <citation type="submission" date="2016-09" db="EMBL/GenBank/DDBJ databases">
        <authorList>
            <person name="Hebert L."/>
            <person name="Moumen B."/>
        </authorList>
    </citation>
    <scope>NUCLEOTIDE SEQUENCE [LARGE SCALE GENOMIC DNA]</scope>
    <source>
        <strain evidence="8">OVI</strain>
    </source>
</reference>
<dbReference type="InterPro" id="IPR036259">
    <property type="entry name" value="MFS_trans_sf"/>
</dbReference>
<feature type="transmembrane region" description="Helical" evidence="6">
    <location>
        <begin position="155"/>
        <end position="179"/>
    </location>
</feature>
<evidence type="ECO:0000256" key="4">
    <source>
        <dbReference type="ARBA" id="ARBA00023136"/>
    </source>
</evidence>
<feature type="transmembrane region" description="Helical" evidence="6">
    <location>
        <begin position="529"/>
        <end position="552"/>
    </location>
</feature>
<keyword evidence="3 6" id="KW-1133">Transmembrane helix</keyword>
<proteinExistence type="predicted"/>
<feature type="transmembrane region" description="Helical" evidence="6">
    <location>
        <begin position="64"/>
        <end position="83"/>
    </location>
</feature>
<evidence type="ECO:0000256" key="3">
    <source>
        <dbReference type="ARBA" id="ARBA00022989"/>
    </source>
</evidence>
<dbReference type="EMBL" id="CZPT02001525">
    <property type="protein sequence ID" value="SCU70758.1"/>
    <property type="molecule type" value="Genomic_DNA"/>
</dbReference>
<sequence length="609" mass="67592">MSVTEGDERATEVGPEPKLVISEPKRFAILVVGVFGCVCVSLTFGFNIFSGDLQERYHFTQAEMTTISTVGLVLSYFGLPYAFVYDYFGVFPVLVMGFVMMATGLLFMALTFGGTITASVVLLCVFNGIFNFASGLYDLACVVTTLTQFPTAKGWIVAVMKTFIGLGSALLGAIQLAFFEDDPTNYFYFLLAFGAVVGIVVMLVMRSAPYIITDYMLKHLTEEEITRREATKAVYLRQEPPTLRFAIGLLIITVLIIVLPLQSALIAYTDVSPFNRKASTIVFVVIWLLYPIVCLPAKCLDKSWRFWRKESQVSAGSIEDQRRDDGSSDGEIDELDYIPPQYQTRFIDSVKTLRLWALFWSLFCTLGAEFVVLINTRFLFAALAGKEIDDSLNTLLTVLNGTGSAAGRLIMSYLEIWSQKRKAEDRIPITVTLFIPTAAITIMLVLFLTVSNEYVLPFAFVVGAIGNGIIASVTILVVNTIYAKDLGLHYNYCFVATACSTILYNRLLYGEWYTYEANKLGVEVCLERVCVQMPLLVMLGLNLTAFGTNTYVHCEYLKLVRSALEGRRVAAESLPEKPEGANDINSIRLELPAETSAAPYGSRDRRGTE</sequence>
<dbReference type="Pfam" id="PF06813">
    <property type="entry name" value="Nodulin-like"/>
    <property type="match status" value="1"/>
</dbReference>
<feature type="transmembrane region" description="Helical" evidence="6">
    <location>
        <begin position="245"/>
        <end position="268"/>
    </location>
</feature>
<gene>
    <name evidence="8" type="ORF">TEOVI_000233200</name>
</gene>
<protein>
    <submittedName>
        <fullName evidence="8">Nodulin-like, putative</fullName>
    </submittedName>
</protein>
<evidence type="ECO:0000313" key="9">
    <source>
        <dbReference type="Proteomes" id="UP000195570"/>
    </source>
</evidence>
<dbReference type="PANTHER" id="PTHR21576:SF157">
    <property type="entry name" value="NODULIN-LIKE DOMAIN-CONTAINING PROTEIN"/>
    <property type="match status" value="1"/>
</dbReference>
<keyword evidence="4 6" id="KW-0472">Membrane</keyword>
<feature type="region of interest" description="Disordered" evidence="5">
    <location>
        <begin position="574"/>
        <end position="609"/>
    </location>
</feature>
<feature type="transmembrane region" description="Helical" evidence="6">
    <location>
        <begin position="454"/>
        <end position="478"/>
    </location>
</feature>
<feature type="transmembrane region" description="Helical" evidence="6">
    <location>
        <begin position="426"/>
        <end position="448"/>
    </location>
</feature>
<dbReference type="Proteomes" id="UP000195570">
    <property type="component" value="Unassembled WGS sequence"/>
</dbReference>
<evidence type="ECO:0000259" key="7">
    <source>
        <dbReference type="Pfam" id="PF06813"/>
    </source>
</evidence>
<evidence type="ECO:0000256" key="2">
    <source>
        <dbReference type="ARBA" id="ARBA00022692"/>
    </source>
</evidence>
<feature type="transmembrane region" description="Helical" evidence="6">
    <location>
        <begin position="27"/>
        <end position="49"/>
    </location>
</feature>
<feature type="transmembrane region" description="Helical" evidence="6">
    <location>
        <begin position="90"/>
        <end position="110"/>
    </location>
</feature>
<feature type="transmembrane region" description="Helical" evidence="6">
    <location>
        <begin position="394"/>
        <end position="414"/>
    </location>
</feature>
<feature type="transmembrane region" description="Helical" evidence="6">
    <location>
        <begin position="280"/>
        <end position="300"/>
    </location>
</feature>
<accession>A0A1G4IF75</accession>
<feature type="transmembrane region" description="Helical" evidence="6">
    <location>
        <begin position="116"/>
        <end position="143"/>
    </location>
</feature>
<dbReference type="RefSeq" id="XP_067081524.1">
    <property type="nucleotide sequence ID" value="XM_067225423.1"/>
</dbReference>
<dbReference type="InterPro" id="IPR010658">
    <property type="entry name" value="Nodulin-like"/>
</dbReference>
<comment type="caution">
    <text evidence="8">The sequence shown here is derived from an EMBL/GenBank/DDBJ whole genome shotgun (WGS) entry which is preliminary data.</text>
</comment>
<dbReference type="SUPFAM" id="SSF103473">
    <property type="entry name" value="MFS general substrate transporter"/>
    <property type="match status" value="1"/>
</dbReference>
<feature type="domain" description="Nodulin-like" evidence="7">
    <location>
        <begin position="31"/>
        <end position="218"/>
    </location>
</feature>
<dbReference type="AlphaFoldDB" id="A0A1G4IF75"/>
<evidence type="ECO:0000256" key="5">
    <source>
        <dbReference type="SAM" id="MobiDB-lite"/>
    </source>
</evidence>
<feature type="transmembrane region" description="Helical" evidence="6">
    <location>
        <begin position="355"/>
        <end position="374"/>
    </location>
</feature>
<comment type="subcellular location">
    <subcellularLocation>
        <location evidence="1">Membrane</location>
        <topology evidence="1">Multi-pass membrane protein</topology>
    </subcellularLocation>
</comment>
<keyword evidence="9" id="KW-1185">Reference proteome</keyword>
<dbReference type="Gene3D" id="1.20.1250.20">
    <property type="entry name" value="MFS general substrate transporter like domains"/>
    <property type="match status" value="1"/>
</dbReference>